<proteinExistence type="predicted"/>
<keyword evidence="3" id="KW-1185">Reference proteome</keyword>
<feature type="transmembrane region" description="Helical" evidence="1">
    <location>
        <begin position="220"/>
        <end position="240"/>
    </location>
</feature>
<dbReference type="EMBL" id="RQEP01000005">
    <property type="protein sequence ID" value="TGK06826.1"/>
    <property type="molecule type" value="Genomic_DNA"/>
</dbReference>
<feature type="transmembrane region" description="Helical" evidence="1">
    <location>
        <begin position="189"/>
        <end position="208"/>
    </location>
</feature>
<dbReference type="RefSeq" id="WP_135584061.1">
    <property type="nucleotide sequence ID" value="NZ_RQEP01000005.1"/>
</dbReference>
<evidence type="ECO:0008006" key="4">
    <source>
        <dbReference type="Google" id="ProtNLM"/>
    </source>
</evidence>
<comment type="caution">
    <text evidence="2">The sequence shown here is derived from an EMBL/GenBank/DDBJ whole genome shotgun (WGS) entry which is preliminary data.</text>
</comment>
<dbReference type="AlphaFoldDB" id="A0A4R9G5I7"/>
<keyword evidence="1" id="KW-1133">Transmembrane helix</keyword>
<feature type="transmembrane region" description="Helical" evidence="1">
    <location>
        <begin position="314"/>
        <end position="330"/>
    </location>
</feature>
<feature type="transmembrane region" description="Helical" evidence="1">
    <location>
        <begin position="371"/>
        <end position="387"/>
    </location>
</feature>
<evidence type="ECO:0000313" key="3">
    <source>
        <dbReference type="Proteomes" id="UP000297453"/>
    </source>
</evidence>
<feature type="transmembrane region" description="Helical" evidence="1">
    <location>
        <begin position="342"/>
        <end position="359"/>
    </location>
</feature>
<evidence type="ECO:0000313" key="2">
    <source>
        <dbReference type="EMBL" id="TGK06826.1"/>
    </source>
</evidence>
<name>A0A4R9G5I7_9LEPT</name>
<evidence type="ECO:0000256" key="1">
    <source>
        <dbReference type="SAM" id="Phobius"/>
    </source>
</evidence>
<feature type="transmembrane region" description="Helical" evidence="1">
    <location>
        <begin position="126"/>
        <end position="146"/>
    </location>
</feature>
<feature type="transmembrane region" description="Helical" evidence="1">
    <location>
        <begin position="152"/>
        <end position="177"/>
    </location>
</feature>
<accession>A0A4R9G5I7</accession>
<protein>
    <recommendedName>
        <fullName evidence="4">Glycosyltransferase RgtA/B/C/D-like domain-containing protein</fullName>
    </recommendedName>
</protein>
<reference evidence="2" key="1">
    <citation type="journal article" date="2019" name="PLoS Negl. Trop. Dis.">
        <title>Revisiting the worldwide diversity of Leptospira species in the environment.</title>
        <authorList>
            <person name="Vincent A.T."/>
            <person name="Schiettekatte O."/>
            <person name="Bourhy P."/>
            <person name="Veyrier F.J."/>
            <person name="Picardeau M."/>
        </authorList>
    </citation>
    <scope>NUCLEOTIDE SEQUENCE [LARGE SCALE GENOMIC DNA]</scope>
    <source>
        <strain evidence="2">SSS9</strain>
    </source>
</reference>
<dbReference type="Proteomes" id="UP000297453">
    <property type="component" value="Unassembled WGS sequence"/>
</dbReference>
<feature type="transmembrane region" description="Helical" evidence="1">
    <location>
        <begin position="12"/>
        <end position="32"/>
    </location>
</feature>
<dbReference type="OrthoDB" id="1814621at2"/>
<keyword evidence="1" id="KW-0812">Transmembrane</keyword>
<organism evidence="2 3">
    <name type="scientific">Leptospira semungkisensis</name>
    <dbReference type="NCBI Taxonomy" id="2484985"/>
    <lineage>
        <taxon>Bacteria</taxon>
        <taxon>Pseudomonadati</taxon>
        <taxon>Spirochaetota</taxon>
        <taxon>Spirochaetia</taxon>
        <taxon>Leptospirales</taxon>
        <taxon>Leptospiraceae</taxon>
        <taxon>Leptospira</taxon>
    </lineage>
</organism>
<gene>
    <name evidence="2" type="ORF">EHO59_01495</name>
</gene>
<feature type="transmembrane region" description="Helical" evidence="1">
    <location>
        <begin position="274"/>
        <end position="299"/>
    </location>
</feature>
<sequence length="500" mass="56830">MQAFPDKKLPLSILFIPVFSMLGYLAANSAFFTQPYQEIGDYAANALQILKAGEFQETLGAYSRFIVNHPGPIVFYYLSWMEKIFFFVKSPHGAHSIAIVLYNLALLIISLKILYSRTEDNRSSVFLLISLLIGLNPLLPGIFSNIWGPGVIILPTLLFLIALADFTGGSIRNFFWLTVAANLIVQNQIVGISFVFPLLAISIFYFYKSYGFAEYKSREFLIIVLSSIVFTILCWLPPLLEEFSHSPGNITKVLTLALKNSTFHKIGPTLSYVLSYYTASFAFLKEIPALLVVGLLFGIPQFAKNGLQDFDKRLLTVLFWAFGLTLLGGFKMKGGQISHIYWFTYIIASLLIYLNIKVFLSKIEFPDDRSFYWYFAILSFLCFALYGKNSEFKYDDRVDKLVEAISPQKENTYRILWKSNEKDFKQGDIGVGIVLKLARGGYKACLNEEWHFLVRDSFRCSDAEPAITLTLETPDIESETFQTISKDSFVYRSTSLRMAK</sequence>
<keyword evidence="1" id="KW-0472">Membrane</keyword>
<feature type="transmembrane region" description="Helical" evidence="1">
    <location>
        <begin position="93"/>
        <end position="114"/>
    </location>
</feature>